<reference evidence="1 2" key="1">
    <citation type="submission" date="2021-01" db="EMBL/GenBank/DDBJ databases">
        <title>Whole genome shotgun sequence of Verrucosispora gifhornensis NBRC 16317.</title>
        <authorList>
            <person name="Komaki H."/>
            <person name="Tamura T."/>
        </authorList>
    </citation>
    <scope>NUCLEOTIDE SEQUENCE [LARGE SCALE GENOMIC DNA]</scope>
    <source>
        <strain evidence="1 2">NBRC 16317</strain>
    </source>
</reference>
<sequence length="226" mass="22448">MRPTGRLVVDVAVGVRGGIGVTDGELLPVAVHPWPVVIAGLTGVAAPLVAGTPRVVVGGAAVGVVDGPVVGRAAGLPARLGRPTALRSPGRRPWRATPVRIAVGRLGAAWALAVPVGIAVAPLRFVVRITVGLTPVGPTWVGLSSVGLTSFGLPPGVPVGGASLGRLEAATVPATPVRRVPVDVGLGVPLTGALIALGRRAGDTGRLWTGIGPGDAVASAYRLDGW</sequence>
<protein>
    <recommendedName>
        <fullName evidence="3">RDD family protein</fullName>
    </recommendedName>
</protein>
<accession>A0ABQ4I6U7</accession>
<dbReference type="Proteomes" id="UP000647860">
    <property type="component" value="Unassembled WGS sequence"/>
</dbReference>
<gene>
    <name evidence="1" type="ORF">Vgi01_02830</name>
</gene>
<evidence type="ECO:0008006" key="3">
    <source>
        <dbReference type="Google" id="ProtNLM"/>
    </source>
</evidence>
<evidence type="ECO:0000313" key="2">
    <source>
        <dbReference type="Proteomes" id="UP000647860"/>
    </source>
</evidence>
<name>A0ABQ4I6U7_9ACTN</name>
<dbReference type="EMBL" id="BOPA01000003">
    <property type="protein sequence ID" value="GIJ13599.1"/>
    <property type="molecule type" value="Genomic_DNA"/>
</dbReference>
<proteinExistence type="predicted"/>
<evidence type="ECO:0000313" key="1">
    <source>
        <dbReference type="EMBL" id="GIJ13599.1"/>
    </source>
</evidence>
<comment type="caution">
    <text evidence="1">The sequence shown here is derived from an EMBL/GenBank/DDBJ whole genome shotgun (WGS) entry which is preliminary data.</text>
</comment>
<keyword evidence="2" id="KW-1185">Reference proteome</keyword>
<organism evidence="1 2">
    <name type="scientific">Micromonospora gifhornensis</name>
    <dbReference type="NCBI Taxonomy" id="84594"/>
    <lineage>
        <taxon>Bacteria</taxon>
        <taxon>Bacillati</taxon>
        <taxon>Actinomycetota</taxon>
        <taxon>Actinomycetes</taxon>
        <taxon>Micromonosporales</taxon>
        <taxon>Micromonosporaceae</taxon>
        <taxon>Micromonospora</taxon>
    </lineage>
</organism>